<keyword evidence="2" id="KW-1185">Reference proteome</keyword>
<comment type="caution">
    <text evidence="1">The sequence shown here is derived from an EMBL/GenBank/DDBJ whole genome shotgun (WGS) entry which is preliminary data.</text>
</comment>
<dbReference type="EMBL" id="BTSY01000003">
    <property type="protein sequence ID" value="GMT19713.1"/>
    <property type="molecule type" value="Genomic_DNA"/>
</dbReference>
<accession>A0AAV5VK29</accession>
<evidence type="ECO:0000313" key="2">
    <source>
        <dbReference type="Proteomes" id="UP001432322"/>
    </source>
</evidence>
<protein>
    <recommendedName>
        <fullName evidence="3">F-box domain-containing protein</fullName>
    </recommendedName>
</protein>
<reference evidence="1" key="1">
    <citation type="submission" date="2023-10" db="EMBL/GenBank/DDBJ databases">
        <title>Genome assembly of Pristionchus species.</title>
        <authorList>
            <person name="Yoshida K."/>
            <person name="Sommer R.J."/>
        </authorList>
    </citation>
    <scope>NUCLEOTIDE SEQUENCE</scope>
    <source>
        <strain evidence="1">RS5133</strain>
    </source>
</reference>
<evidence type="ECO:0008006" key="3">
    <source>
        <dbReference type="Google" id="ProtNLM"/>
    </source>
</evidence>
<dbReference type="Proteomes" id="UP001432322">
    <property type="component" value="Unassembled WGS sequence"/>
</dbReference>
<gene>
    <name evidence="1" type="ORF">PFISCL1PPCAC_11010</name>
</gene>
<name>A0AAV5VK29_9BILA</name>
<proteinExistence type="predicted"/>
<organism evidence="1 2">
    <name type="scientific">Pristionchus fissidentatus</name>
    <dbReference type="NCBI Taxonomy" id="1538716"/>
    <lineage>
        <taxon>Eukaryota</taxon>
        <taxon>Metazoa</taxon>
        <taxon>Ecdysozoa</taxon>
        <taxon>Nematoda</taxon>
        <taxon>Chromadorea</taxon>
        <taxon>Rhabditida</taxon>
        <taxon>Rhabditina</taxon>
        <taxon>Diplogasteromorpha</taxon>
        <taxon>Diplogasteroidea</taxon>
        <taxon>Neodiplogasteridae</taxon>
        <taxon>Pristionchus</taxon>
    </lineage>
</organism>
<evidence type="ECO:0000313" key="1">
    <source>
        <dbReference type="EMBL" id="GMT19713.1"/>
    </source>
</evidence>
<dbReference type="AlphaFoldDB" id="A0AAV5VK29"/>
<sequence>MSDTDELSVLEHLPEELVWAIFDHVSESVRSLSQTSRTLRSHVQSYISMPARIQIINQLMVSAEADEDEIQILMYTSHDKKDLFDMRLEANLYTNGFSPQRLQHNHYPRFEVYEFVCTPEDLDSNLRNLSVCIGAHPQTSLSRGRVGMVELYHMHEDHRREYYNTLLQGINFSSLELSLAELKDDDVEFTRKLIVEHKVEHLVIFFIQSACDHKSFLLELSSLVRSMEIALPKITNDWDDDTSVYRNKIVSYRMQAFEWVPLVVEMFGEGKKLDKLCIDNHDQPGYFTSDCIKQFKEKLPFLGKRICFKFACKASEAENSPTFINEHIVEGSRDQHSHLLTIKHSTRQHEGFRF</sequence>